<dbReference type="Proteomes" id="UP000245631">
    <property type="component" value="Unassembled WGS sequence"/>
</dbReference>
<dbReference type="AlphaFoldDB" id="A0A8E3B522"/>
<dbReference type="EMBL" id="QGGH01000004">
    <property type="protein sequence ID" value="PWJ91192.1"/>
    <property type="molecule type" value="Genomic_DNA"/>
</dbReference>
<gene>
    <name evidence="1" type="ORF">C8D77_104540</name>
</gene>
<reference evidence="1 2" key="1">
    <citation type="submission" date="2018-05" db="EMBL/GenBank/DDBJ databases">
        <title>Genomic Encyclopedia of Type Strains, Phase IV (KMG-IV): sequencing the most valuable type-strain genomes for metagenomic binning, comparative biology and taxonomic classification.</title>
        <authorList>
            <person name="Goeker M."/>
        </authorList>
    </citation>
    <scope>NUCLEOTIDE SEQUENCE [LARGE SCALE GENOMIC DNA]</scope>
    <source>
        <strain evidence="1 2">DSM 2626</strain>
    </source>
</reference>
<sequence>MLESYSKRLLPLVEWELTPQFNVRVLNDTGDFYRYFDATRTPSFFMPAFGGRSNGAFLTKQLFCSATINSGNR</sequence>
<dbReference type="RefSeq" id="WP_245440916.1">
    <property type="nucleotide sequence ID" value="NZ_QGGH01000004.1"/>
</dbReference>
<dbReference type="GeneID" id="71812297"/>
<comment type="caution">
    <text evidence="1">The sequence shown here is derived from an EMBL/GenBank/DDBJ whole genome shotgun (WGS) entry which is preliminary data.</text>
</comment>
<evidence type="ECO:0000313" key="2">
    <source>
        <dbReference type="Proteomes" id="UP000245631"/>
    </source>
</evidence>
<evidence type="ECO:0000313" key="1">
    <source>
        <dbReference type="EMBL" id="PWJ91192.1"/>
    </source>
</evidence>
<protein>
    <submittedName>
        <fullName evidence="1">Uncharacterized protein</fullName>
    </submittedName>
</protein>
<accession>A0A8E3B522</accession>
<proteinExistence type="predicted"/>
<name>A0A8E3B522_RHILI</name>
<organism evidence="1 2">
    <name type="scientific">Rhizobium loti</name>
    <name type="common">Mesorhizobium loti</name>
    <dbReference type="NCBI Taxonomy" id="381"/>
    <lineage>
        <taxon>Bacteria</taxon>
        <taxon>Pseudomonadati</taxon>
        <taxon>Pseudomonadota</taxon>
        <taxon>Alphaproteobacteria</taxon>
        <taxon>Hyphomicrobiales</taxon>
        <taxon>Phyllobacteriaceae</taxon>
        <taxon>Mesorhizobium</taxon>
    </lineage>
</organism>